<keyword evidence="2" id="KW-0472">Membrane</keyword>
<reference evidence="3 4" key="1">
    <citation type="submission" date="2016-10" db="EMBL/GenBank/DDBJ databases">
        <authorList>
            <person name="de Groot N.N."/>
        </authorList>
    </citation>
    <scope>NUCLEOTIDE SEQUENCE [LARGE SCALE GENOMIC DNA]</scope>
    <source>
        <strain evidence="3 4">IBRC-M10015</strain>
    </source>
</reference>
<dbReference type="CDD" id="cd13956">
    <property type="entry name" value="PT_UbiA"/>
    <property type="match status" value="1"/>
</dbReference>
<gene>
    <name evidence="3" type="ORF">SAMN05216226_10927</name>
</gene>
<dbReference type="AlphaFoldDB" id="A0A1G8WHR0"/>
<keyword evidence="4" id="KW-1185">Reference proteome</keyword>
<feature type="transmembrane region" description="Helical" evidence="2">
    <location>
        <begin position="238"/>
        <end position="254"/>
    </location>
</feature>
<organism evidence="3 4">
    <name type="scientific">Halovenus aranensis</name>
    <dbReference type="NCBI Taxonomy" id="890420"/>
    <lineage>
        <taxon>Archaea</taxon>
        <taxon>Methanobacteriati</taxon>
        <taxon>Methanobacteriota</taxon>
        <taxon>Stenosarchaea group</taxon>
        <taxon>Halobacteria</taxon>
        <taxon>Halobacteriales</taxon>
        <taxon>Haloarculaceae</taxon>
        <taxon>Halovenus</taxon>
    </lineage>
</organism>
<evidence type="ECO:0000256" key="1">
    <source>
        <dbReference type="SAM" id="MobiDB-lite"/>
    </source>
</evidence>
<accession>A0A1G8WHR0</accession>
<evidence type="ECO:0000313" key="3">
    <source>
        <dbReference type="EMBL" id="SDJ77696.1"/>
    </source>
</evidence>
<protein>
    <submittedName>
        <fullName evidence="3">Lycopene cyclase domain-containing protein</fullName>
    </submittedName>
</protein>
<dbReference type="RefSeq" id="WP_368086087.1">
    <property type="nucleotide sequence ID" value="NZ_FNFC01000009.1"/>
</dbReference>
<proteinExistence type="predicted"/>
<feature type="region of interest" description="Disordered" evidence="1">
    <location>
        <begin position="391"/>
        <end position="433"/>
    </location>
</feature>
<name>A0A1G8WHR0_9EURY</name>
<evidence type="ECO:0000313" key="4">
    <source>
        <dbReference type="Proteomes" id="UP000198856"/>
    </source>
</evidence>
<feature type="transmembrane region" description="Helical" evidence="2">
    <location>
        <begin position="261"/>
        <end position="279"/>
    </location>
</feature>
<feature type="transmembrane region" description="Helical" evidence="2">
    <location>
        <begin position="211"/>
        <end position="232"/>
    </location>
</feature>
<feature type="transmembrane region" description="Helical" evidence="2">
    <location>
        <begin position="34"/>
        <end position="60"/>
    </location>
</feature>
<feature type="transmembrane region" description="Helical" evidence="2">
    <location>
        <begin position="299"/>
        <end position="316"/>
    </location>
</feature>
<keyword evidence="2" id="KW-1133">Transmembrane helix</keyword>
<keyword evidence="2" id="KW-0812">Transmembrane</keyword>
<feature type="transmembrane region" description="Helical" evidence="2">
    <location>
        <begin position="165"/>
        <end position="182"/>
    </location>
</feature>
<dbReference type="STRING" id="890420.SAMN05216226_10927"/>
<dbReference type="Proteomes" id="UP000198856">
    <property type="component" value="Unassembled WGS sequence"/>
</dbReference>
<evidence type="ECO:0000256" key="2">
    <source>
        <dbReference type="SAM" id="Phobius"/>
    </source>
</evidence>
<sequence length="433" mass="45709">MAIARHATGPRADLRALASQVHPVFMLPPLAASWFGAIVAGEFGLGVGAVHMAAMFCAVYTAHVKDGYVDFYGRGEDDDHPLTGRGCRLALVGATAGFAACVLALGVLVDTTAVLITLPTWFIGFLHAPQLDTNPVTTTLGYPTGIALAIVGGHYVQATAVSPTAVGFALVFLVTLAGVKIIDDEQDYDYDRSISKATVAVVLGRSRARTLAFTLVVFGLVGVLWGTLSGLFPPSSPLGALAFGMVALVASRGGPTVGTMLLIRGAYVFLAVLVMAVWFEPLAGVALPDITVFGSYTYLATEVAFGSLALALLVYADALGRAARTILAVYPIAYVWDWYTLEVGVFDITMRTGYDLFGIPVEEHIFMIVVPGLVLGIHEALAAHSLGNERAEGTADGAVDRRDHGDGHDHEKRPEPERTADSAPDGAERQPRD</sequence>
<dbReference type="EMBL" id="FNFC01000009">
    <property type="protein sequence ID" value="SDJ77696.1"/>
    <property type="molecule type" value="Genomic_DNA"/>
</dbReference>